<gene>
    <name evidence="2" type="ORF">HWA77_06945</name>
</gene>
<accession>A0A850QMR5</accession>
<proteinExistence type="predicted"/>
<dbReference type="AlphaFoldDB" id="A0A850QMR5"/>
<keyword evidence="1" id="KW-0812">Transmembrane</keyword>
<feature type="non-terminal residue" evidence="2">
    <location>
        <position position="1"/>
    </location>
</feature>
<dbReference type="Proteomes" id="UP000533429">
    <property type="component" value="Unassembled WGS sequence"/>
</dbReference>
<keyword evidence="1" id="KW-1133">Transmembrane helix</keyword>
<evidence type="ECO:0000313" key="3">
    <source>
        <dbReference type="Proteomes" id="UP000533429"/>
    </source>
</evidence>
<keyword evidence="1" id="KW-0472">Membrane</keyword>
<reference evidence="2 3" key="1">
    <citation type="submission" date="2020-06" db="EMBL/GenBank/DDBJ databases">
        <title>Photobacterium damselae subsp. damselae comparative genomics.</title>
        <authorList>
            <person name="Osorio C.R."/>
        </authorList>
    </citation>
    <scope>NUCLEOTIDE SEQUENCE [LARGE SCALE GENOMIC DNA]</scope>
    <source>
        <strain evidence="2 3">TW250/03</strain>
    </source>
</reference>
<feature type="transmembrane region" description="Helical" evidence="1">
    <location>
        <begin position="6"/>
        <end position="27"/>
    </location>
</feature>
<organism evidence="2 3">
    <name type="scientific">Photobacterium damselae subsp. damselae</name>
    <name type="common">Listonella damsela</name>
    <dbReference type="NCBI Taxonomy" id="85581"/>
    <lineage>
        <taxon>Bacteria</taxon>
        <taxon>Pseudomonadati</taxon>
        <taxon>Pseudomonadota</taxon>
        <taxon>Gammaproteobacteria</taxon>
        <taxon>Vibrionales</taxon>
        <taxon>Vibrionaceae</taxon>
        <taxon>Photobacterium</taxon>
    </lineage>
</organism>
<name>A0A850QMR5_PHODD</name>
<comment type="caution">
    <text evidence="2">The sequence shown here is derived from an EMBL/GenBank/DDBJ whole genome shotgun (WGS) entry which is preliminary data.</text>
</comment>
<evidence type="ECO:0000256" key="1">
    <source>
        <dbReference type="SAM" id="Phobius"/>
    </source>
</evidence>
<protein>
    <submittedName>
        <fullName evidence="2">DUF1097 domain-containing protein</fullName>
    </submittedName>
</protein>
<dbReference type="EMBL" id="JABXOR010000435">
    <property type="protein sequence ID" value="NVO99945.1"/>
    <property type="molecule type" value="Genomic_DNA"/>
</dbReference>
<evidence type="ECO:0000313" key="2">
    <source>
        <dbReference type="EMBL" id="NVO99945.1"/>
    </source>
</evidence>
<sequence>GDWKLVVPSLVVGAIFGYAMKASGVWLHDKLNNQQHAVECCKD</sequence>